<dbReference type="Pfam" id="PF22936">
    <property type="entry name" value="Pol_BBD"/>
    <property type="match status" value="1"/>
</dbReference>
<dbReference type="GO" id="GO:0046872">
    <property type="term" value="F:metal ion binding"/>
    <property type="evidence" value="ECO:0007669"/>
    <property type="project" value="UniProtKB-KW"/>
</dbReference>
<dbReference type="GO" id="GO:0006508">
    <property type="term" value="P:proteolysis"/>
    <property type="evidence" value="ECO:0007669"/>
    <property type="project" value="UniProtKB-KW"/>
</dbReference>
<dbReference type="Pfam" id="PF14223">
    <property type="entry name" value="Retrotran_gag_2"/>
    <property type="match status" value="1"/>
</dbReference>
<dbReference type="InterPro" id="IPR012337">
    <property type="entry name" value="RNaseH-like_sf"/>
</dbReference>
<organism evidence="7">
    <name type="scientific">Oryza sativa subsp. japonica</name>
    <name type="common">Rice</name>
    <dbReference type="NCBI Taxonomy" id="39947"/>
    <lineage>
        <taxon>Eukaryota</taxon>
        <taxon>Viridiplantae</taxon>
        <taxon>Streptophyta</taxon>
        <taxon>Embryophyta</taxon>
        <taxon>Tracheophyta</taxon>
        <taxon>Spermatophyta</taxon>
        <taxon>Magnoliopsida</taxon>
        <taxon>Liliopsida</taxon>
        <taxon>Poales</taxon>
        <taxon>Poaceae</taxon>
        <taxon>BOP clade</taxon>
        <taxon>Oryzoideae</taxon>
        <taxon>Oryzeae</taxon>
        <taxon>Oryzinae</taxon>
        <taxon>Oryza</taxon>
        <taxon>Oryza sativa</taxon>
    </lineage>
</organism>
<name>Q2QUF4_ORYSJ</name>
<feature type="region of interest" description="Disordered" evidence="5">
    <location>
        <begin position="665"/>
        <end position="766"/>
    </location>
</feature>
<evidence type="ECO:0000256" key="2">
    <source>
        <dbReference type="ARBA" id="ARBA00022723"/>
    </source>
</evidence>
<accession>Q2QUF4</accession>
<feature type="region of interest" description="Disordered" evidence="5">
    <location>
        <begin position="230"/>
        <end position="278"/>
    </location>
</feature>
<dbReference type="GO" id="GO:0003676">
    <property type="term" value="F:nucleic acid binding"/>
    <property type="evidence" value="ECO:0007669"/>
    <property type="project" value="InterPro"/>
</dbReference>
<evidence type="ECO:0000256" key="4">
    <source>
        <dbReference type="ARBA" id="ARBA00022801"/>
    </source>
</evidence>
<keyword evidence="3" id="KW-0064">Aspartyl protease</keyword>
<dbReference type="SUPFAM" id="SSF53098">
    <property type="entry name" value="Ribonuclease H-like"/>
    <property type="match status" value="1"/>
</dbReference>
<reference evidence="7" key="3">
    <citation type="submission" date="2006-01" db="EMBL/GenBank/DDBJ databases">
        <authorList>
            <person name="Buell R."/>
        </authorList>
    </citation>
    <scope>NUCLEOTIDE SEQUENCE</scope>
</reference>
<dbReference type="InterPro" id="IPR054722">
    <property type="entry name" value="PolX-like_BBD"/>
</dbReference>
<dbReference type="Pfam" id="PF13976">
    <property type="entry name" value="gag_pre-integrs"/>
    <property type="match status" value="1"/>
</dbReference>
<dbReference type="iPTMnet" id="Q2QUF4"/>
<dbReference type="Pfam" id="PF00665">
    <property type="entry name" value="rve"/>
    <property type="match status" value="1"/>
</dbReference>
<dbReference type="EMBL" id="DP000011">
    <property type="protein sequence ID" value="ABA97008.1"/>
    <property type="molecule type" value="Genomic_DNA"/>
</dbReference>
<evidence type="ECO:0000256" key="3">
    <source>
        <dbReference type="ARBA" id="ARBA00022750"/>
    </source>
</evidence>
<feature type="compositionally biased region" description="Polar residues" evidence="5">
    <location>
        <begin position="673"/>
        <end position="702"/>
    </location>
</feature>
<proteinExistence type="predicted"/>
<dbReference type="GO" id="GO:0004190">
    <property type="term" value="F:aspartic-type endopeptidase activity"/>
    <property type="evidence" value="ECO:0007669"/>
    <property type="project" value="UniProtKB-KW"/>
</dbReference>
<dbReference type="InterPro" id="IPR001584">
    <property type="entry name" value="Integrase_cat-core"/>
</dbReference>
<reference evidence="7" key="2">
    <citation type="submission" date="2005-04" db="EMBL/GenBank/DDBJ databases">
        <authorList>
            <person name="Buell C.R."/>
            <person name="Wing R.A."/>
            <person name="McCombie W.A."/>
            <person name="Ouyang S."/>
        </authorList>
    </citation>
    <scope>NUCLEOTIDE SEQUENCE</scope>
</reference>
<dbReference type="SUPFAM" id="SSF56672">
    <property type="entry name" value="DNA/RNA polymerases"/>
    <property type="match status" value="1"/>
</dbReference>
<dbReference type="InterPro" id="IPR036397">
    <property type="entry name" value="RNaseH_sf"/>
</dbReference>
<keyword evidence="1" id="KW-0645">Protease</keyword>
<keyword evidence="4" id="KW-0378">Hydrolase</keyword>
<feature type="compositionally biased region" description="Low complexity" evidence="5">
    <location>
        <begin position="705"/>
        <end position="716"/>
    </location>
</feature>
<dbReference type="PANTHER" id="PTHR42648">
    <property type="entry name" value="TRANSPOSASE, PUTATIVE-RELATED"/>
    <property type="match status" value="1"/>
</dbReference>
<dbReference type="AlphaFoldDB" id="Q2QUF4"/>
<feature type="compositionally biased region" description="Gly residues" evidence="5">
    <location>
        <begin position="233"/>
        <end position="263"/>
    </location>
</feature>
<dbReference type="GO" id="GO:0015074">
    <property type="term" value="P:DNA integration"/>
    <property type="evidence" value="ECO:0007669"/>
    <property type="project" value="InterPro"/>
</dbReference>
<reference evidence="7" key="1">
    <citation type="journal article" date="2005" name="BMC Biol.">
        <title>The sequence of rice chromosomes 11 and 12, rich in disease resistance genes and recent gene duplications.</title>
        <authorList>
            <consortium name="The rice chromosomes 11 and 12 sequencing consortia"/>
        </authorList>
    </citation>
    <scope>NUCLEOTIDE SEQUENCE [LARGE SCALE GENOMIC DNA]</scope>
</reference>
<dbReference type="InterPro" id="IPR039537">
    <property type="entry name" value="Retrotran_Ty1/copia-like"/>
</dbReference>
<dbReference type="InterPro" id="IPR043502">
    <property type="entry name" value="DNA/RNA_pol_sf"/>
</dbReference>
<keyword evidence="2" id="KW-0479">Metal-binding</keyword>
<dbReference type="PROSITE" id="PS50994">
    <property type="entry name" value="INTEGRASE"/>
    <property type="match status" value="1"/>
</dbReference>
<evidence type="ECO:0000313" key="7">
    <source>
        <dbReference type="EMBL" id="ABA97008.1"/>
    </source>
</evidence>
<dbReference type="CDD" id="cd09272">
    <property type="entry name" value="RNase_HI_RT_Ty1"/>
    <property type="match status" value="1"/>
</dbReference>
<gene>
    <name evidence="7" type="ordered locus">LOC_Os12g16430</name>
</gene>
<dbReference type="PANTHER" id="PTHR42648:SF26">
    <property type="entry name" value="INTEGRASE CATALYTIC DOMAIN-CONTAINING PROTEIN"/>
    <property type="match status" value="1"/>
</dbReference>
<evidence type="ECO:0000256" key="5">
    <source>
        <dbReference type="SAM" id="MobiDB-lite"/>
    </source>
</evidence>
<dbReference type="InterPro" id="IPR013103">
    <property type="entry name" value="RVT_2"/>
</dbReference>
<evidence type="ECO:0000256" key="1">
    <source>
        <dbReference type="ARBA" id="ARBA00022670"/>
    </source>
</evidence>
<protein>
    <submittedName>
        <fullName evidence="7">Retrotransposon protein, putative, Ty1-copia subclass</fullName>
    </submittedName>
</protein>
<dbReference type="Gene3D" id="3.30.420.10">
    <property type="entry name" value="Ribonuclease H-like superfamily/Ribonuclease H"/>
    <property type="match status" value="1"/>
</dbReference>
<feature type="compositionally biased region" description="Low complexity" evidence="5">
    <location>
        <begin position="723"/>
        <end position="745"/>
    </location>
</feature>
<sequence length="1202" mass="132362">MASSSMAAAIPNPLFGLQISEKLTKQNHPLWAAQILTTLRGAQLEEHIVSTTAAPAAEIEKEDGDKDKKTKIVIPNPEYKTWFVQDQQVLGFIFSSLSREVLQQVAGARTAAQAWNMIDDMFSCKSKAGTINVLLALTTTQKGPMSISEYIAKMRSLADEMAAAGKPLDEEELVAYIINGLDSEFDAAVEGLMATARIAPVSISHVYSQLLSYENRIRIRQAYLTTSANAANRGGGRGGRGSSTGNRGGGRGGFGRGGRGRGAPSGASQGRGRGNDTRPVCQVCHKRGHVASDCWHRYDDSYVPDEKLGGAATYAYGIDTNWYVDTGATDHITGQLDKLTTKERYKGTDQIHTASGEGMSIKHVGHAIVPTPSRPLHLKNVLHVPEAAKNLVSVHKLVADNYAFLEIHGKYFLIKDKATRRTILEGPCRRGLYPLPARSSLRQAFVATPSFVRWHGRLGHPSKPIVLRILSQNKLPCLSNSVNESVCDACQQAKCHQLPFPRSTSVSNNPLELIHSDVWGPASESVGAKKYYVSFIDDYSKFVWIYFLKHKSEVFQKFHEFQKLVEWQFDRKILSMQTDWGGEYLKLHTFFNEIGISHHVSCPHTHQQNGAVERKHRHIVEVGLSLLAHASMPLKFWDEDFLAATYLINRLPNIPGAFGPVHGANGDLAGESASDSSSVQAQLQRQASGSATQGESEQQRSGIQPARATLPAASPTAAPPSPARAVASSSGGAQQSHQPGSSAPSESAQLSEVMRPKTRLQSGIRKEKIYTDGTVRYSCFTSSGEPQTLHEALGDKNWKEAMDSEYQALMKNKTWHLVPSKKGQNIIDCKWVYKVKQKADGSLDRYKARLVAKGFKQRYGIDYEDTFSPVVKAATIRTILSIAISRGWTLRQLDVQNAFLHGVLEEDVFMRQPPGYEQKDGYVCKLDKALYGLKQAPRAWYSRLSTKLHELGFKSSKSDTSLFFYSKGDVTIFMLVYVDDIIVASSSIDATNALLKNLNQEFALKDLGRLHYFLGIEVKELNNGIVLTQEKYAMDVLKRVNMSDCKAVNTPLSISEKLSAHEGNPLGPEDSTRYRSLVGALQYLTLTRPDLSFSVNKVCQYLHAPTTKHWAAAKRILRYLKHTVKLGLKISKSNSLLVSAFSDADWAGCLDDRRSTGGFAVFIGPNLVSWSARKQATVSRSSTEAEYKALANATGNSGTQNC</sequence>
<evidence type="ECO:0000259" key="6">
    <source>
        <dbReference type="PROSITE" id="PS50994"/>
    </source>
</evidence>
<dbReference type="InterPro" id="IPR025724">
    <property type="entry name" value="GAG-pre-integrase_dom"/>
</dbReference>
<dbReference type="Pfam" id="PF07727">
    <property type="entry name" value="RVT_2"/>
    <property type="match status" value="1"/>
</dbReference>
<feature type="domain" description="Integrase catalytic" evidence="6">
    <location>
        <begin position="506"/>
        <end position="677"/>
    </location>
</feature>